<protein>
    <submittedName>
        <fullName evidence="2">Uncharacterized protein</fullName>
    </submittedName>
</protein>
<sequence>MKIFQYLFLLALVPVVGQAGEWQQQHFVDPHSQKSTKTYSMSAQNAVGKNVIFSFHCDTVVRTFSKQSGPAYLERQGMYDTFSLKLYFPDTDFNLYEPVSVRVGWQPKWKTFRPKSFMPFDHNTLYYRDVFTQYVNPTKGSSAGSYSATLLGKADKITIHIMTASGAINESWVLETPGIQNVVYDMSNVCNAVNGHRVVEDIEASMSVQLRKDRAFLDRQWTEYLSRFDSSQRGTVLLQYNQQQAAERELRKERIRFFDNQDNWGYPSRY</sequence>
<evidence type="ECO:0000313" key="3">
    <source>
        <dbReference type="Proteomes" id="UP000031586"/>
    </source>
</evidence>
<keyword evidence="1" id="KW-0732">Signal</keyword>
<gene>
    <name evidence="2" type="ORF">H735_10340</name>
</gene>
<dbReference type="PATRIC" id="fig|1229493.5.peg.1155"/>
<proteinExistence type="predicted"/>
<dbReference type="EMBL" id="JPRD01000015">
    <property type="protein sequence ID" value="KIF53313.1"/>
    <property type="molecule type" value="Genomic_DNA"/>
</dbReference>
<evidence type="ECO:0000256" key="1">
    <source>
        <dbReference type="SAM" id="SignalP"/>
    </source>
</evidence>
<comment type="caution">
    <text evidence="2">The sequence shown here is derived from an EMBL/GenBank/DDBJ whole genome shotgun (WGS) entry which is preliminary data.</text>
</comment>
<evidence type="ECO:0000313" key="2">
    <source>
        <dbReference type="EMBL" id="KIF53313.1"/>
    </source>
</evidence>
<organism evidence="2 3">
    <name type="scientific">Vibrio owensii CAIM 1854 = LMG 25443</name>
    <dbReference type="NCBI Taxonomy" id="1229493"/>
    <lineage>
        <taxon>Bacteria</taxon>
        <taxon>Pseudomonadati</taxon>
        <taxon>Pseudomonadota</taxon>
        <taxon>Gammaproteobacteria</taxon>
        <taxon>Vibrionales</taxon>
        <taxon>Vibrionaceae</taxon>
        <taxon>Vibrio</taxon>
    </lineage>
</organism>
<reference evidence="2 3" key="1">
    <citation type="submission" date="2014-07" db="EMBL/GenBank/DDBJ databases">
        <title>Unique and conserved regions in Vibrio harveyi and related species in comparison with the shrimp pathogen Vibrio harveyi CAIM 1792.</title>
        <authorList>
            <person name="Espinoza-Valles I."/>
            <person name="Vora G."/>
            <person name="Leekitcharoenphon P."/>
            <person name="Ussery D."/>
            <person name="Hoj L."/>
            <person name="Gomez-Gil B."/>
        </authorList>
    </citation>
    <scope>NUCLEOTIDE SEQUENCE [LARGE SCALE GENOMIC DNA]</scope>
    <source>
        <strain evidence="3">CAIM 1854 / LMG 25443</strain>
    </source>
</reference>
<accession>A0A0C1VTT8</accession>
<dbReference type="Proteomes" id="UP000031586">
    <property type="component" value="Unassembled WGS sequence"/>
</dbReference>
<dbReference type="AlphaFoldDB" id="A0A0C1VTT8"/>
<name>A0A0C1VTT8_9VIBR</name>
<dbReference type="RefSeq" id="WP_020194509.1">
    <property type="nucleotide sequence ID" value="NZ_BAOH01000005.1"/>
</dbReference>
<feature type="signal peptide" evidence="1">
    <location>
        <begin position="1"/>
        <end position="19"/>
    </location>
</feature>
<feature type="chain" id="PRO_5002140646" evidence="1">
    <location>
        <begin position="20"/>
        <end position="270"/>
    </location>
</feature>